<dbReference type="Gene3D" id="3.30.450.20">
    <property type="entry name" value="PAS domain"/>
    <property type="match status" value="1"/>
</dbReference>
<dbReference type="SUPFAM" id="SSF55874">
    <property type="entry name" value="ATPase domain of HSP90 chaperone/DNA topoisomerase II/histidine kinase"/>
    <property type="match status" value="1"/>
</dbReference>
<evidence type="ECO:0000256" key="2">
    <source>
        <dbReference type="ARBA" id="ARBA00012438"/>
    </source>
</evidence>
<evidence type="ECO:0000256" key="1">
    <source>
        <dbReference type="ARBA" id="ARBA00000085"/>
    </source>
</evidence>
<dbReference type="PANTHER" id="PTHR42878">
    <property type="entry name" value="TWO-COMPONENT HISTIDINE KINASE"/>
    <property type="match status" value="1"/>
</dbReference>
<dbReference type="PROSITE" id="PS50113">
    <property type="entry name" value="PAC"/>
    <property type="match status" value="1"/>
</dbReference>
<comment type="catalytic activity">
    <reaction evidence="1">
        <text>ATP + protein L-histidine = ADP + protein N-phospho-L-histidine.</text>
        <dbReference type="EC" id="2.7.13.3"/>
    </reaction>
</comment>
<dbReference type="RefSeq" id="WP_170131053.1">
    <property type="nucleotide sequence ID" value="NZ_QJSX01000010.1"/>
</dbReference>
<dbReference type="EC" id="2.7.13.3" evidence="2"/>
<dbReference type="PROSITE" id="PS50109">
    <property type="entry name" value="HIS_KIN"/>
    <property type="match status" value="1"/>
</dbReference>
<dbReference type="SUPFAM" id="SSF55785">
    <property type="entry name" value="PYP-like sensor domain (PAS domain)"/>
    <property type="match status" value="1"/>
</dbReference>
<protein>
    <recommendedName>
        <fullName evidence="2">histidine kinase</fullName>
        <ecNumber evidence="2">2.7.13.3</ecNumber>
    </recommendedName>
</protein>
<dbReference type="GO" id="GO:0007234">
    <property type="term" value="P:osmosensory signaling via phosphorelay pathway"/>
    <property type="evidence" value="ECO:0007669"/>
    <property type="project" value="TreeGrafter"/>
</dbReference>
<name>A0A318S666_9DEIO</name>
<evidence type="ECO:0000256" key="4">
    <source>
        <dbReference type="ARBA" id="ARBA00022777"/>
    </source>
</evidence>
<keyword evidence="5" id="KW-0472">Membrane</keyword>
<feature type="domain" description="PAC" evidence="8">
    <location>
        <begin position="102"/>
        <end position="153"/>
    </location>
</feature>
<accession>A0A318S666</accession>
<dbReference type="GO" id="GO:0004673">
    <property type="term" value="F:protein histidine kinase activity"/>
    <property type="evidence" value="ECO:0007669"/>
    <property type="project" value="UniProtKB-EC"/>
</dbReference>
<evidence type="ECO:0000259" key="8">
    <source>
        <dbReference type="PROSITE" id="PS50113"/>
    </source>
</evidence>
<evidence type="ECO:0000256" key="3">
    <source>
        <dbReference type="ARBA" id="ARBA00022679"/>
    </source>
</evidence>
<proteinExistence type="predicted"/>
<dbReference type="InterPro" id="IPR003594">
    <property type="entry name" value="HATPase_dom"/>
</dbReference>
<dbReference type="InterPro" id="IPR035965">
    <property type="entry name" value="PAS-like_dom_sf"/>
</dbReference>
<gene>
    <name evidence="9" type="ORF">DES52_110106</name>
</gene>
<dbReference type="GO" id="GO:0016020">
    <property type="term" value="C:membrane"/>
    <property type="evidence" value="ECO:0007669"/>
    <property type="project" value="UniProtKB-SubCell"/>
</dbReference>
<dbReference type="CDD" id="cd00130">
    <property type="entry name" value="PAS"/>
    <property type="match status" value="1"/>
</dbReference>
<reference evidence="9 10" key="1">
    <citation type="submission" date="2018-06" db="EMBL/GenBank/DDBJ databases">
        <title>Genomic Encyclopedia of Type Strains, Phase IV (KMG-IV): sequencing the most valuable type-strain genomes for metagenomic binning, comparative biology and taxonomic classification.</title>
        <authorList>
            <person name="Goeker M."/>
        </authorList>
    </citation>
    <scope>NUCLEOTIDE SEQUENCE [LARGE SCALE GENOMIC DNA]</scope>
    <source>
        <strain evidence="9 10">DSM 18048</strain>
    </source>
</reference>
<dbReference type="InterPro" id="IPR036890">
    <property type="entry name" value="HATPase_C_sf"/>
</dbReference>
<dbReference type="InterPro" id="IPR050351">
    <property type="entry name" value="BphY/WalK/GraS-like"/>
</dbReference>
<keyword evidence="4" id="KW-0418">Kinase</keyword>
<dbReference type="InterPro" id="IPR013656">
    <property type="entry name" value="PAS_4"/>
</dbReference>
<dbReference type="SMART" id="SM00387">
    <property type="entry name" value="HATPase_c"/>
    <property type="match status" value="1"/>
</dbReference>
<dbReference type="InterPro" id="IPR000014">
    <property type="entry name" value="PAS"/>
</dbReference>
<evidence type="ECO:0000313" key="9">
    <source>
        <dbReference type="EMBL" id="PYE53122.1"/>
    </source>
</evidence>
<evidence type="ECO:0000313" key="10">
    <source>
        <dbReference type="Proteomes" id="UP000248326"/>
    </source>
</evidence>
<evidence type="ECO:0000259" key="7">
    <source>
        <dbReference type="PROSITE" id="PS50112"/>
    </source>
</evidence>
<evidence type="ECO:0000259" key="6">
    <source>
        <dbReference type="PROSITE" id="PS50109"/>
    </source>
</evidence>
<dbReference type="NCBIfam" id="TIGR00229">
    <property type="entry name" value="sensory_box"/>
    <property type="match status" value="1"/>
</dbReference>
<dbReference type="Pfam" id="PF08448">
    <property type="entry name" value="PAS_4"/>
    <property type="match status" value="1"/>
</dbReference>
<sequence length="400" mass="44310">MADQDPIVHERLAALSARVQTLEAEVQTATRHAMTLFSEAPAPYFRLDRQGRVTAVNAAACGLLGRAEDALVGKTLTPFMTSSSRTTFERLLRQVFEDELKQRGEVQLLHADGAPYDALLDLALDRRDGGDPGCLLIATDITAHKRAHQDLLSANAAQDVALRDHALKVRLLSQELEAIVTAFIQQLHPSVARAMSYLGIVGSSLGDEAESARRPLLHVERAVQEILALLASMDRHMQMRRMRVHVRPVDLNRVLAEVLKNAQPVMADRDVEVTSDVLPTVQGDSRALYLVLDEYVANALKYTKGRSGARVHVRVHETVSEYQIGVQDNGVGFNMRSKDKLYQLFGRLHPSSEFEGTGVGLVTVRRVCDRFGGRVWAEGVANRGATFWFAWPKKPTLHDV</sequence>
<keyword evidence="10" id="KW-1185">Reference proteome</keyword>
<dbReference type="Pfam" id="PF02518">
    <property type="entry name" value="HATPase_c"/>
    <property type="match status" value="1"/>
</dbReference>
<dbReference type="GO" id="GO:0030295">
    <property type="term" value="F:protein kinase activator activity"/>
    <property type="evidence" value="ECO:0007669"/>
    <property type="project" value="TreeGrafter"/>
</dbReference>
<feature type="domain" description="Histidine kinase" evidence="6">
    <location>
        <begin position="182"/>
        <end position="395"/>
    </location>
</feature>
<dbReference type="EMBL" id="QJSX01000010">
    <property type="protein sequence ID" value="PYE53122.1"/>
    <property type="molecule type" value="Genomic_DNA"/>
</dbReference>
<dbReference type="SMART" id="SM00091">
    <property type="entry name" value="PAS"/>
    <property type="match status" value="1"/>
</dbReference>
<dbReference type="PRINTS" id="PR00344">
    <property type="entry name" value="BCTRLSENSOR"/>
</dbReference>
<dbReference type="InterPro" id="IPR004358">
    <property type="entry name" value="Sig_transdc_His_kin-like_C"/>
</dbReference>
<dbReference type="PANTHER" id="PTHR42878:SF15">
    <property type="entry name" value="BACTERIOPHYTOCHROME"/>
    <property type="match status" value="1"/>
</dbReference>
<evidence type="ECO:0000256" key="5">
    <source>
        <dbReference type="ARBA" id="ARBA00023136"/>
    </source>
</evidence>
<dbReference type="AlphaFoldDB" id="A0A318S666"/>
<dbReference type="PROSITE" id="PS50112">
    <property type="entry name" value="PAS"/>
    <property type="match status" value="1"/>
</dbReference>
<dbReference type="InterPro" id="IPR000700">
    <property type="entry name" value="PAS-assoc_C"/>
</dbReference>
<organism evidence="9 10">
    <name type="scientific">Deinococcus yavapaiensis KR-236</name>
    <dbReference type="NCBI Taxonomy" id="694435"/>
    <lineage>
        <taxon>Bacteria</taxon>
        <taxon>Thermotogati</taxon>
        <taxon>Deinococcota</taxon>
        <taxon>Deinococci</taxon>
        <taxon>Deinococcales</taxon>
        <taxon>Deinococcaceae</taxon>
        <taxon>Deinococcus</taxon>
    </lineage>
</organism>
<dbReference type="InterPro" id="IPR005467">
    <property type="entry name" value="His_kinase_dom"/>
</dbReference>
<dbReference type="Gene3D" id="3.30.565.10">
    <property type="entry name" value="Histidine kinase-like ATPase, C-terminal domain"/>
    <property type="match status" value="1"/>
</dbReference>
<dbReference type="GO" id="GO:0000156">
    <property type="term" value="F:phosphorelay response regulator activity"/>
    <property type="evidence" value="ECO:0007669"/>
    <property type="project" value="TreeGrafter"/>
</dbReference>
<keyword evidence="3" id="KW-0808">Transferase</keyword>
<feature type="domain" description="PAS" evidence="7">
    <location>
        <begin position="29"/>
        <end position="99"/>
    </location>
</feature>
<dbReference type="Proteomes" id="UP000248326">
    <property type="component" value="Unassembled WGS sequence"/>
</dbReference>
<comment type="caution">
    <text evidence="9">The sequence shown here is derived from an EMBL/GenBank/DDBJ whole genome shotgun (WGS) entry which is preliminary data.</text>
</comment>